<dbReference type="EMBL" id="JARQWQ010000056">
    <property type="protein sequence ID" value="KAK2556425.1"/>
    <property type="molecule type" value="Genomic_DNA"/>
</dbReference>
<keyword evidence="2" id="KW-1185">Reference proteome</keyword>
<evidence type="ECO:0008006" key="3">
    <source>
        <dbReference type="Google" id="ProtNLM"/>
    </source>
</evidence>
<comment type="caution">
    <text evidence="1">The sequence shown here is derived from an EMBL/GenBank/DDBJ whole genome shotgun (WGS) entry which is preliminary data.</text>
</comment>
<organism evidence="1 2">
    <name type="scientific">Acropora cervicornis</name>
    <name type="common">Staghorn coral</name>
    <dbReference type="NCBI Taxonomy" id="6130"/>
    <lineage>
        <taxon>Eukaryota</taxon>
        <taxon>Metazoa</taxon>
        <taxon>Cnidaria</taxon>
        <taxon>Anthozoa</taxon>
        <taxon>Hexacorallia</taxon>
        <taxon>Scleractinia</taxon>
        <taxon>Astrocoeniina</taxon>
        <taxon>Acroporidae</taxon>
        <taxon>Acropora</taxon>
    </lineage>
</organism>
<protein>
    <recommendedName>
        <fullName evidence="3">YqaJ viral recombinase domain-containing protein</fullName>
    </recommendedName>
</protein>
<gene>
    <name evidence="1" type="ORF">P5673_021662</name>
</gene>
<dbReference type="Proteomes" id="UP001249851">
    <property type="component" value="Unassembled WGS sequence"/>
</dbReference>
<name>A0AAD9Q849_ACRCE</name>
<sequence>MAEFAVSEHPDFWHKNLKTVPRFSTSFIDKFTADHLPIKATLVRGYKFFYEDYIHDVEVPHLACSPDRRVYDTTEEDPWGLLEIKSSVAELNYPKFHEQNGKYSL</sequence>
<evidence type="ECO:0000313" key="1">
    <source>
        <dbReference type="EMBL" id="KAK2556425.1"/>
    </source>
</evidence>
<reference evidence="1" key="2">
    <citation type="journal article" date="2023" name="Science">
        <title>Genomic signatures of disease resistance in endangered staghorn corals.</title>
        <authorList>
            <person name="Vollmer S.V."/>
            <person name="Selwyn J.D."/>
            <person name="Despard B.A."/>
            <person name="Roesel C.L."/>
        </authorList>
    </citation>
    <scope>NUCLEOTIDE SEQUENCE</scope>
    <source>
        <strain evidence="1">K2</strain>
    </source>
</reference>
<dbReference type="AlphaFoldDB" id="A0AAD9Q849"/>
<proteinExistence type="predicted"/>
<accession>A0AAD9Q849</accession>
<evidence type="ECO:0000313" key="2">
    <source>
        <dbReference type="Proteomes" id="UP001249851"/>
    </source>
</evidence>
<reference evidence="1" key="1">
    <citation type="journal article" date="2023" name="G3 (Bethesda)">
        <title>Whole genome assembly and annotation of the endangered Caribbean coral Acropora cervicornis.</title>
        <authorList>
            <person name="Selwyn J.D."/>
            <person name="Vollmer S.V."/>
        </authorList>
    </citation>
    <scope>NUCLEOTIDE SEQUENCE</scope>
    <source>
        <strain evidence="1">K2</strain>
    </source>
</reference>